<dbReference type="Pfam" id="PF06537">
    <property type="entry name" value="DHOR"/>
    <property type="match status" value="1"/>
</dbReference>
<feature type="region of interest" description="Disordered" evidence="5">
    <location>
        <begin position="192"/>
        <end position="213"/>
    </location>
</feature>
<feature type="signal peptide" evidence="6">
    <location>
        <begin position="1"/>
        <end position="34"/>
    </location>
</feature>
<dbReference type="Proteomes" id="UP001235094">
    <property type="component" value="Unassembled WGS sequence"/>
</dbReference>
<dbReference type="RefSeq" id="WP_306891682.1">
    <property type="nucleotide sequence ID" value="NZ_JAUSVR010000020.1"/>
</dbReference>
<feature type="domain" description="Cytochrome c" evidence="7">
    <location>
        <begin position="42"/>
        <end position="194"/>
    </location>
</feature>
<protein>
    <submittedName>
        <fullName evidence="8">CxxC motif-containing protein (DUF1111 family)</fullName>
    </submittedName>
</protein>
<feature type="chain" id="PRO_5046038660" evidence="6">
    <location>
        <begin position="35"/>
        <end position="421"/>
    </location>
</feature>
<keyword evidence="1 4" id="KW-0349">Heme</keyword>
<dbReference type="InterPro" id="IPR051395">
    <property type="entry name" value="Cytochrome_c_Peroxidase/MauG"/>
</dbReference>
<dbReference type="InterPro" id="IPR036909">
    <property type="entry name" value="Cyt_c-like_dom_sf"/>
</dbReference>
<evidence type="ECO:0000313" key="9">
    <source>
        <dbReference type="Proteomes" id="UP001235094"/>
    </source>
</evidence>
<keyword evidence="9" id="KW-1185">Reference proteome</keyword>
<organism evidence="8 9">
    <name type="scientific">Ancylobacter amanitiformis</name>
    <dbReference type="NCBI Taxonomy" id="217069"/>
    <lineage>
        <taxon>Bacteria</taxon>
        <taxon>Pseudomonadati</taxon>
        <taxon>Pseudomonadota</taxon>
        <taxon>Alphaproteobacteria</taxon>
        <taxon>Hyphomicrobiales</taxon>
        <taxon>Xanthobacteraceae</taxon>
        <taxon>Ancylobacter</taxon>
    </lineage>
</organism>
<dbReference type="PROSITE" id="PS51007">
    <property type="entry name" value="CYTC"/>
    <property type="match status" value="2"/>
</dbReference>
<evidence type="ECO:0000256" key="2">
    <source>
        <dbReference type="ARBA" id="ARBA00022723"/>
    </source>
</evidence>
<evidence type="ECO:0000256" key="1">
    <source>
        <dbReference type="ARBA" id="ARBA00022617"/>
    </source>
</evidence>
<dbReference type="PANTHER" id="PTHR30600">
    <property type="entry name" value="CYTOCHROME C PEROXIDASE-RELATED"/>
    <property type="match status" value="1"/>
</dbReference>
<evidence type="ECO:0000259" key="7">
    <source>
        <dbReference type="PROSITE" id="PS51007"/>
    </source>
</evidence>
<keyword evidence="3 4" id="KW-0408">Iron</keyword>
<evidence type="ECO:0000256" key="6">
    <source>
        <dbReference type="SAM" id="SignalP"/>
    </source>
</evidence>
<dbReference type="EMBL" id="JAUSVR010000020">
    <property type="protein sequence ID" value="MDQ0513034.1"/>
    <property type="molecule type" value="Genomic_DNA"/>
</dbReference>
<evidence type="ECO:0000256" key="4">
    <source>
        <dbReference type="PROSITE-ProRule" id="PRU00433"/>
    </source>
</evidence>
<reference evidence="8 9" key="1">
    <citation type="submission" date="2023-07" db="EMBL/GenBank/DDBJ databases">
        <title>Genomic Encyclopedia of Type Strains, Phase IV (KMG-IV): sequencing the most valuable type-strain genomes for metagenomic binning, comparative biology and taxonomic classification.</title>
        <authorList>
            <person name="Goeker M."/>
        </authorList>
    </citation>
    <scope>NUCLEOTIDE SEQUENCE [LARGE SCALE GENOMIC DNA]</scope>
    <source>
        <strain evidence="8 9">DSM 15561</strain>
    </source>
</reference>
<feature type="compositionally biased region" description="Basic and acidic residues" evidence="5">
    <location>
        <begin position="194"/>
        <end position="213"/>
    </location>
</feature>
<name>A0ABU0LWC4_9HYPH</name>
<accession>A0ABU0LWC4</accession>
<feature type="domain" description="Cytochrome c" evidence="7">
    <location>
        <begin position="299"/>
        <end position="421"/>
    </location>
</feature>
<gene>
    <name evidence="8" type="ORF">QOZ99_003950</name>
</gene>
<evidence type="ECO:0000256" key="5">
    <source>
        <dbReference type="SAM" id="MobiDB-lite"/>
    </source>
</evidence>
<evidence type="ECO:0000256" key="3">
    <source>
        <dbReference type="ARBA" id="ARBA00023004"/>
    </source>
</evidence>
<sequence length="421" mass="43667">MARSRSRALFPAFRRAAAALALLTVLVASPVASPALVDEAGLDVAIGKALFKRPWVPAPSSTRANDGLGPLFDARSCAACHPGSGRGASALEAGGRPEGLGLVLSLFREDGSGDPVYGHRLETMTLPGVPAEGAIVVDVGQGVERGRRLPRIAEPGYGPLDPATHLSLRLAPDLHGRGGLERVDDATILALEDPGDRDGDGVRGHARRLDHPEGGSSIGRFGWKASHATLASQTSEAFSLDLGLSTALRLEPWGDCTAAQAACRSAPHGQDGEGAPEIPDAIVSRIVAYLRDLGAAEPPRDARGERLFAATGCAACHRPSLPARDGGRVTLFTDVLLHDMGEGLADSAGVPGAEAAHWRTAPLAGLSQALAQGRGLLHDGRATDVTEAVRWHEGEAAGARARFDTLDPGAKQALIHYVSSL</sequence>
<keyword evidence="6" id="KW-0732">Signal</keyword>
<dbReference type="PANTHER" id="PTHR30600:SF4">
    <property type="entry name" value="CYTOCHROME C DOMAIN-CONTAINING PROTEIN"/>
    <property type="match status" value="1"/>
</dbReference>
<proteinExistence type="predicted"/>
<comment type="caution">
    <text evidence="8">The sequence shown here is derived from an EMBL/GenBank/DDBJ whole genome shotgun (WGS) entry which is preliminary data.</text>
</comment>
<dbReference type="Gene3D" id="1.10.760.10">
    <property type="entry name" value="Cytochrome c-like domain"/>
    <property type="match status" value="1"/>
</dbReference>
<dbReference type="InterPro" id="IPR009056">
    <property type="entry name" value="Cyt_c-like_dom"/>
</dbReference>
<dbReference type="SUPFAM" id="SSF46626">
    <property type="entry name" value="Cytochrome c"/>
    <property type="match status" value="1"/>
</dbReference>
<dbReference type="InterPro" id="IPR010538">
    <property type="entry name" value="DHOR"/>
</dbReference>
<evidence type="ECO:0000313" key="8">
    <source>
        <dbReference type="EMBL" id="MDQ0513034.1"/>
    </source>
</evidence>
<keyword evidence="2 4" id="KW-0479">Metal-binding</keyword>